<evidence type="ECO:0000256" key="3">
    <source>
        <dbReference type="ARBA" id="ARBA00007686"/>
    </source>
</evidence>
<dbReference type="SMART" id="SM01274">
    <property type="entry name" value="malic"/>
    <property type="match status" value="1"/>
</dbReference>
<dbReference type="Gene3D" id="3.40.50.10750">
    <property type="entry name" value="Isocitrate/Isopropylmalate dehydrogenase-like"/>
    <property type="match status" value="1"/>
</dbReference>
<dbReference type="InterPro" id="IPR046346">
    <property type="entry name" value="Aminoacid_DH-like_N_sf"/>
</dbReference>
<dbReference type="GO" id="GO:0046872">
    <property type="term" value="F:metal ion binding"/>
    <property type="evidence" value="ECO:0007669"/>
    <property type="project" value="UniProtKB-KW"/>
</dbReference>
<evidence type="ECO:0000259" key="11">
    <source>
        <dbReference type="SMART" id="SM00919"/>
    </source>
</evidence>
<dbReference type="FunFam" id="3.40.50.10750:FF:000002">
    <property type="entry name" value="NADP-dependent malic enzyme"/>
    <property type="match status" value="1"/>
</dbReference>
<dbReference type="Pfam" id="PF03949">
    <property type="entry name" value="Malic_M"/>
    <property type="match status" value="1"/>
</dbReference>
<organism evidence="13 14">
    <name type="scientific">Ehrlichia muris AS145</name>
    <dbReference type="NCBI Taxonomy" id="1423892"/>
    <lineage>
        <taxon>Bacteria</taxon>
        <taxon>Pseudomonadati</taxon>
        <taxon>Pseudomonadota</taxon>
        <taxon>Alphaproteobacteria</taxon>
        <taxon>Rickettsiales</taxon>
        <taxon>Anaplasmataceae</taxon>
        <taxon>Ehrlichia</taxon>
    </lineage>
</organism>
<keyword evidence="10" id="KW-0521">NADP</keyword>
<dbReference type="KEGG" id="emr:EMUR_00550"/>
<feature type="domain" description="Malic enzyme N-terminal" evidence="12">
    <location>
        <begin position="26"/>
        <end position="159"/>
    </location>
</feature>
<dbReference type="InterPro" id="IPR012188">
    <property type="entry name" value="ME_PTA"/>
</dbReference>
<dbReference type="Pfam" id="PF01515">
    <property type="entry name" value="PTA_PTB"/>
    <property type="match status" value="1"/>
</dbReference>
<dbReference type="Gene3D" id="3.40.50.10380">
    <property type="entry name" value="Malic enzyme, N-terminal domain"/>
    <property type="match status" value="1"/>
</dbReference>
<dbReference type="InterPro" id="IPR002505">
    <property type="entry name" value="PTA_PTB"/>
</dbReference>
<dbReference type="FunFam" id="3.40.50.10380:FF:000003">
    <property type="entry name" value="NADP-dependent malic enzyme"/>
    <property type="match status" value="1"/>
</dbReference>
<dbReference type="InterPro" id="IPR037062">
    <property type="entry name" value="Malic_N_dom_sf"/>
</dbReference>
<dbReference type="InterPro" id="IPR012301">
    <property type="entry name" value="Malic_N_dom"/>
</dbReference>
<dbReference type="SUPFAM" id="SSF51735">
    <property type="entry name" value="NAD(P)-binding Rossmann-fold domains"/>
    <property type="match status" value="1"/>
</dbReference>
<dbReference type="InterPro" id="IPR042112">
    <property type="entry name" value="P_AcTrfase_dom2"/>
</dbReference>
<dbReference type="PROSITE" id="PS00331">
    <property type="entry name" value="MALIC_ENZYMES"/>
    <property type="match status" value="1"/>
</dbReference>
<comment type="similarity">
    <text evidence="3">In the N-terminal section; belongs to the malic enzymes family.</text>
</comment>
<evidence type="ECO:0000256" key="5">
    <source>
        <dbReference type="ARBA" id="ARBA00022723"/>
    </source>
</evidence>
<evidence type="ECO:0000259" key="12">
    <source>
        <dbReference type="SMART" id="SM01274"/>
    </source>
</evidence>
<dbReference type="InterPro" id="IPR036291">
    <property type="entry name" value="NAD(P)-bd_dom_sf"/>
</dbReference>
<dbReference type="InterPro" id="IPR015884">
    <property type="entry name" value="Malic_enzyme_CS"/>
</dbReference>
<comment type="cofactor">
    <cofactor evidence="1">
        <name>Mn(2+)</name>
        <dbReference type="ChEBI" id="CHEBI:29035"/>
    </cofactor>
</comment>
<evidence type="ECO:0000256" key="1">
    <source>
        <dbReference type="ARBA" id="ARBA00001936"/>
    </source>
</evidence>
<evidence type="ECO:0000256" key="6">
    <source>
        <dbReference type="ARBA" id="ARBA00023002"/>
    </source>
</evidence>
<dbReference type="OrthoDB" id="9805787at2"/>
<dbReference type="EMBL" id="CP006917">
    <property type="protein sequence ID" value="AHC38954.1"/>
    <property type="molecule type" value="Genomic_DNA"/>
</dbReference>
<dbReference type="RefSeq" id="WP_024071751.1">
    <property type="nucleotide sequence ID" value="NC_023063.1"/>
</dbReference>
<evidence type="ECO:0000313" key="14">
    <source>
        <dbReference type="Proteomes" id="UP000018689"/>
    </source>
</evidence>
<feature type="active site" description="Proton acceptor" evidence="8">
    <location>
        <position position="102"/>
    </location>
</feature>
<evidence type="ECO:0000256" key="7">
    <source>
        <dbReference type="ARBA" id="ARBA00023268"/>
    </source>
</evidence>
<comment type="cofactor">
    <cofactor evidence="2">
        <name>Mg(2+)</name>
        <dbReference type="ChEBI" id="CHEBI:18420"/>
    </cofactor>
</comment>
<dbReference type="PANTHER" id="PTHR43237">
    <property type="entry name" value="NADP-DEPENDENT MALIC ENZYME"/>
    <property type="match status" value="1"/>
</dbReference>
<dbReference type="SUPFAM" id="SSF53223">
    <property type="entry name" value="Aminoacid dehydrogenase-like, N-terminal domain"/>
    <property type="match status" value="1"/>
</dbReference>
<comment type="similarity">
    <text evidence="4">In the C-terminal section; belongs to the phosphate acetyltransferase and butyryltransferase family.</text>
</comment>
<dbReference type="Proteomes" id="UP000018689">
    <property type="component" value="Chromosome"/>
</dbReference>
<dbReference type="GO" id="GO:0016746">
    <property type="term" value="F:acyltransferase activity"/>
    <property type="evidence" value="ECO:0007669"/>
    <property type="project" value="InterPro"/>
</dbReference>
<dbReference type="GO" id="GO:0051287">
    <property type="term" value="F:NAD binding"/>
    <property type="evidence" value="ECO:0007669"/>
    <property type="project" value="InterPro"/>
</dbReference>
<dbReference type="CDD" id="cd05311">
    <property type="entry name" value="NAD_bind_2_malic_enz"/>
    <property type="match status" value="1"/>
</dbReference>
<feature type="binding site" evidence="9">
    <location>
        <position position="144"/>
    </location>
    <ligand>
        <name>a divalent metal cation</name>
        <dbReference type="ChEBI" id="CHEBI:60240"/>
    </ligand>
</feature>
<dbReference type="Gene3D" id="3.40.50.10950">
    <property type="match status" value="1"/>
</dbReference>
<dbReference type="InterPro" id="IPR012302">
    <property type="entry name" value="Malic_NAD-bd"/>
</dbReference>
<feature type="binding site" evidence="10">
    <location>
        <position position="170"/>
    </location>
    <ligand>
        <name>a divalent metal cation</name>
        <dbReference type="ChEBI" id="CHEBI:60240"/>
    </ligand>
</feature>
<dbReference type="AlphaFoldDB" id="V9R7Y2"/>
<evidence type="ECO:0000256" key="2">
    <source>
        <dbReference type="ARBA" id="ARBA00001946"/>
    </source>
</evidence>
<dbReference type="GO" id="GO:0004473">
    <property type="term" value="F:malate dehydrogenase (decarboxylating) (NADP+) activity"/>
    <property type="evidence" value="ECO:0007669"/>
    <property type="project" value="UniProtKB-EC"/>
</dbReference>
<evidence type="ECO:0000256" key="9">
    <source>
        <dbReference type="PIRSR" id="PIRSR036684-2"/>
    </source>
</evidence>
<dbReference type="PATRIC" id="fig|1423892.3.peg.112"/>
<feature type="binding site" evidence="10">
    <location>
        <begin position="84"/>
        <end position="91"/>
    </location>
    <ligand>
        <name>NADP(+)</name>
        <dbReference type="ChEBI" id="CHEBI:58349"/>
    </ligand>
</feature>
<dbReference type="GO" id="GO:0006108">
    <property type="term" value="P:malate metabolic process"/>
    <property type="evidence" value="ECO:0007669"/>
    <property type="project" value="InterPro"/>
</dbReference>
<proteinExistence type="inferred from homology"/>
<sequence length="757" mass="82819">MIDLENSGFDEKKKETLEFHCKDSKPGKVSLLPTKPLLTQRDLSLAYSPGVAIPCLEIARDPDLVYEYTARGNYVAVISNGTAVLGLGNIGPLASKPVMEGKAVLFKRFADIDAVDIEVGTSDVDEFVNAVKYLGLSWGGINLEDIKAPECFIIEKRLNEMMDIPVFHDDQHGTAIIVTAGLINALDITGKSFKDIKIVINGAGAAGIACLEMIKLIGVPADNITLCDQNGVIYKGRQLGMNEWKEKHAIETKDRSLKDALVMADVFLGLSVKDVLSRDMLLSMSKDPVIFALANPDPEINPNIAREIRPDAIIATGRSDYNNQINNVMGFPYIFRGALDVRAKSVNNEMKVAAANAIAMLAREYVSDEVSDAYGGRKMNYGKDYIIPTPFDPRLITVVSPAVAKAAIDSGVARKNIENWDEYTKQLASRLSLTSNVLNMMYNAVKCDPKRVIFSEGEEEKIIKAAIQWRNQGYGLPILVGRLDKVREAFDRLGIKDTEGIEIANAAISQRNDEYTDYLYKRLQREGYLYRSCVRDVKTDRNVFAACMLACGDGDVLITGVTRGYSASINDVQKVIGSQGVVFGLSIIVMKERTIFVADTAIHESPTPEQIAEIAVQASMQAKKMGYEPRVGLISSSNFGSHSQEDAKKMRKAIKILDSYNVGFEYDGEMSVDTALNSELLTLYPFCKLTGEANILVMPTLHSASISSKLLQRAAGVSVIGPILIGLEKPVQVVQMSSSVSEILNLTVLASSNNSSF</sequence>
<dbReference type="STRING" id="1423892.EMUR_00550"/>
<reference evidence="13 14" key="1">
    <citation type="journal article" date="2014" name="Genome Announc.">
        <title>Complete Genome Sequence of Ehrlichia muris Strain AS145T, a Model Monocytotropic Ehrlichia Strain.</title>
        <authorList>
            <person name="Thirumalapura N.R."/>
            <person name="Qin X."/>
            <person name="Kuriakose J.A."/>
            <person name="Walker D.H."/>
        </authorList>
    </citation>
    <scope>NUCLEOTIDE SEQUENCE [LARGE SCALE GENOMIC DNA]</scope>
    <source>
        <strain evidence="14">AS154</strain>
    </source>
</reference>
<dbReference type="Gene3D" id="3.40.50.720">
    <property type="entry name" value="NAD(P)-binding Rossmann-like Domain"/>
    <property type="match status" value="1"/>
</dbReference>
<keyword evidence="7" id="KW-0511">Multifunctional enzyme</keyword>
<evidence type="ECO:0000256" key="4">
    <source>
        <dbReference type="ARBA" id="ARBA00008756"/>
    </source>
</evidence>
<feature type="domain" description="Malic enzyme NAD-binding" evidence="11">
    <location>
        <begin position="171"/>
        <end position="408"/>
    </location>
</feature>
<evidence type="ECO:0000313" key="13">
    <source>
        <dbReference type="EMBL" id="AHC38954.1"/>
    </source>
</evidence>
<dbReference type="InterPro" id="IPR051674">
    <property type="entry name" value="Malate_Decarboxylase"/>
</dbReference>
<accession>V9R7Y2</accession>
<keyword evidence="5 9" id="KW-0479">Metal-binding</keyword>
<feature type="binding site" evidence="9">
    <location>
        <position position="145"/>
    </location>
    <ligand>
        <name>a divalent metal cation</name>
        <dbReference type="ChEBI" id="CHEBI:60240"/>
    </ligand>
</feature>
<dbReference type="InterPro" id="IPR045213">
    <property type="entry name" value="Malic_NAD-bd_bact_type"/>
</dbReference>
<dbReference type="EC" id="1.1.1.40" evidence="13"/>
<feature type="binding site" evidence="10">
    <location>
        <position position="295"/>
    </location>
    <ligand>
        <name>a divalent metal cation</name>
        <dbReference type="ChEBI" id="CHEBI:60240"/>
    </ligand>
</feature>
<dbReference type="HOGENOM" id="CLU_012366_0_0_5"/>
<gene>
    <name evidence="13" type="ORF">EMUR_00550</name>
</gene>
<keyword evidence="6 13" id="KW-0560">Oxidoreductase</keyword>
<dbReference type="InterPro" id="IPR042113">
    <property type="entry name" value="P_AcTrfase_dom1"/>
</dbReference>
<protein>
    <submittedName>
        <fullName evidence="13">Malic enzyme</fullName>
        <ecNumber evidence="13">1.1.1.40</ecNumber>
    </submittedName>
</protein>
<dbReference type="PIRSF" id="PIRSF036684">
    <property type="entry name" value="ME_PTA"/>
    <property type="match status" value="1"/>
</dbReference>
<dbReference type="PANTHER" id="PTHR43237:SF4">
    <property type="entry name" value="NADP-DEPENDENT MALIC ENZYME"/>
    <property type="match status" value="1"/>
</dbReference>
<dbReference type="SMART" id="SM00919">
    <property type="entry name" value="Malic_M"/>
    <property type="match status" value="1"/>
</dbReference>
<name>V9R7Y2_9RICK</name>
<evidence type="ECO:0000256" key="10">
    <source>
        <dbReference type="PIRSR" id="PIRSR036684-3"/>
    </source>
</evidence>
<dbReference type="SUPFAM" id="SSF53659">
    <property type="entry name" value="Isocitrate/Isopropylmalate dehydrogenase-like"/>
    <property type="match status" value="1"/>
</dbReference>
<evidence type="ECO:0000256" key="8">
    <source>
        <dbReference type="PIRSR" id="PIRSR036684-1"/>
    </source>
</evidence>
<dbReference type="Pfam" id="PF00390">
    <property type="entry name" value="malic"/>
    <property type="match status" value="1"/>
</dbReference>
<keyword evidence="14" id="KW-1185">Reference proteome</keyword>
<dbReference type="FunFam" id="3.40.50.720:FF:000095">
    <property type="entry name" value="NADP-dependent malic enzyme"/>
    <property type="match status" value="1"/>
</dbReference>